<protein>
    <recommendedName>
        <fullName evidence="4">Zn(2)-C6 fungal-type domain-containing protein</fullName>
    </recommendedName>
</protein>
<dbReference type="CDD" id="cd12148">
    <property type="entry name" value="fungal_TF_MHR"/>
    <property type="match status" value="1"/>
</dbReference>
<dbReference type="InterPro" id="IPR001138">
    <property type="entry name" value="Zn2Cys6_DnaBD"/>
</dbReference>
<sequence>MNRKLPVIRPHIQKQGTSNTNIVRSGPPPRATLAPRRRAIAVACATCRRRKARCDGLRPSCTTCKARGLSCAYDLDRDRPSPLQKDVETLQVENRRWKELYARIKLLPDADAQMALLHIRTSETPMSVLDILETITNSNPSAGPSFLFFNKQIDTIEREAWFQSELRVTSRPWTAIAGDGVVSQLISSFFSWDDAFLIPFVDRRAFMKDLMAQKPEEAKYCSPFLVNAICASRCYTSKWVKSLNALDGRDMRAEFFAEAERLLEQENSRASLPTVQGLAIMFLISTHTGMDRSGVMFRFAAYEMLDRMQLDKVFDKIKEDPTKSTQRRVISKALWGLFCFESMVANLYLTESELSPPTVPRVFELDPKPSQSQPGNVDMFDKPYTATSEPSAISPPPFVPGILNASCDLCLLLYQAMRMNFNPNIGTGEDLQARRKLYSMALDWRKFLPAHLKFESNPAPQTCFLRLLFDEVLTGLLHPLTPSTVFDNGFQVRDLIIRYAHIDTKILEQHLEAFPLVDYSCMTLNGLFNAALAVVPHLRDTNTHEIFCKATSMLQRSFGDFPFTQFVLLGIKALAWAFKVPLPAESVQVFQDLSTDIEELTDITLCIAVPPNESVRQLLSMDSNSRSVIEIGELLTKWRDLLTQDMPRAS</sequence>
<feature type="domain" description="Zn(2)-C6 fungal-type" evidence="4">
    <location>
        <begin position="43"/>
        <end position="73"/>
    </location>
</feature>
<evidence type="ECO:0000256" key="2">
    <source>
        <dbReference type="ARBA" id="ARBA00023242"/>
    </source>
</evidence>
<dbReference type="InterPro" id="IPR007219">
    <property type="entry name" value="XnlR_reg_dom"/>
</dbReference>
<dbReference type="SMART" id="SM00066">
    <property type="entry name" value="GAL4"/>
    <property type="match status" value="1"/>
</dbReference>
<dbReference type="Gene3D" id="4.10.240.10">
    <property type="entry name" value="Zn(2)-C6 fungal-type DNA-binding domain"/>
    <property type="match status" value="1"/>
</dbReference>
<proteinExistence type="predicted"/>
<keyword evidence="1" id="KW-0479">Metal-binding</keyword>
<keyword evidence="2" id="KW-0539">Nucleus</keyword>
<evidence type="ECO:0000313" key="5">
    <source>
        <dbReference type="EMBL" id="KAH7157996.1"/>
    </source>
</evidence>
<dbReference type="PANTHER" id="PTHR47256:SF3">
    <property type="entry name" value="ZN(II)2CYS6 TRANSCRIPTION FACTOR (EUROFUNG)"/>
    <property type="match status" value="1"/>
</dbReference>
<dbReference type="GO" id="GO:0006351">
    <property type="term" value="P:DNA-templated transcription"/>
    <property type="evidence" value="ECO:0007669"/>
    <property type="project" value="InterPro"/>
</dbReference>
<dbReference type="Pfam" id="PF04082">
    <property type="entry name" value="Fungal_trans"/>
    <property type="match status" value="1"/>
</dbReference>
<evidence type="ECO:0000259" key="4">
    <source>
        <dbReference type="PROSITE" id="PS50048"/>
    </source>
</evidence>
<dbReference type="PROSITE" id="PS00463">
    <property type="entry name" value="ZN2_CY6_FUNGAL_1"/>
    <property type="match status" value="1"/>
</dbReference>
<dbReference type="SUPFAM" id="SSF57701">
    <property type="entry name" value="Zn2/Cys6 DNA-binding domain"/>
    <property type="match status" value="1"/>
</dbReference>
<dbReference type="OrthoDB" id="2943660at2759"/>
<evidence type="ECO:0000313" key="6">
    <source>
        <dbReference type="Proteomes" id="UP000717696"/>
    </source>
</evidence>
<dbReference type="InterPro" id="IPR053187">
    <property type="entry name" value="Notoamide_regulator"/>
</dbReference>
<dbReference type="GO" id="GO:0008270">
    <property type="term" value="F:zinc ion binding"/>
    <property type="evidence" value="ECO:0007669"/>
    <property type="project" value="InterPro"/>
</dbReference>
<accession>A0A9P9JBG7</accession>
<dbReference type="EMBL" id="JAGMUU010000003">
    <property type="protein sequence ID" value="KAH7157996.1"/>
    <property type="molecule type" value="Genomic_DNA"/>
</dbReference>
<dbReference type="AlphaFoldDB" id="A0A9P9JBG7"/>
<dbReference type="Pfam" id="PF00172">
    <property type="entry name" value="Zn_clus"/>
    <property type="match status" value="1"/>
</dbReference>
<gene>
    <name evidence="5" type="ORF">B0J13DRAFT_543245</name>
</gene>
<evidence type="ECO:0000256" key="3">
    <source>
        <dbReference type="SAM" id="MobiDB-lite"/>
    </source>
</evidence>
<dbReference type="GO" id="GO:0000981">
    <property type="term" value="F:DNA-binding transcription factor activity, RNA polymerase II-specific"/>
    <property type="evidence" value="ECO:0007669"/>
    <property type="project" value="InterPro"/>
</dbReference>
<dbReference type="CDD" id="cd00067">
    <property type="entry name" value="GAL4"/>
    <property type="match status" value="1"/>
</dbReference>
<reference evidence="5" key="1">
    <citation type="journal article" date="2021" name="Nat. Commun.">
        <title>Genetic determinants of endophytism in the Arabidopsis root mycobiome.</title>
        <authorList>
            <person name="Mesny F."/>
            <person name="Miyauchi S."/>
            <person name="Thiergart T."/>
            <person name="Pickel B."/>
            <person name="Atanasova L."/>
            <person name="Karlsson M."/>
            <person name="Huettel B."/>
            <person name="Barry K.W."/>
            <person name="Haridas S."/>
            <person name="Chen C."/>
            <person name="Bauer D."/>
            <person name="Andreopoulos W."/>
            <person name="Pangilinan J."/>
            <person name="LaButti K."/>
            <person name="Riley R."/>
            <person name="Lipzen A."/>
            <person name="Clum A."/>
            <person name="Drula E."/>
            <person name="Henrissat B."/>
            <person name="Kohler A."/>
            <person name="Grigoriev I.V."/>
            <person name="Martin F.M."/>
            <person name="Hacquard S."/>
        </authorList>
    </citation>
    <scope>NUCLEOTIDE SEQUENCE</scope>
    <source>
        <strain evidence="5">MPI-CAGE-AT-0021</strain>
    </source>
</reference>
<name>A0A9P9JBG7_9HYPO</name>
<dbReference type="Proteomes" id="UP000717696">
    <property type="component" value="Unassembled WGS sequence"/>
</dbReference>
<keyword evidence="6" id="KW-1185">Reference proteome</keyword>
<feature type="compositionally biased region" description="Polar residues" evidence="3">
    <location>
        <begin position="14"/>
        <end position="23"/>
    </location>
</feature>
<organism evidence="5 6">
    <name type="scientific">Dactylonectria estremocensis</name>
    <dbReference type="NCBI Taxonomy" id="1079267"/>
    <lineage>
        <taxon>Eukaryota</taxon>
        <taxon>Fungi</taxon>
        <taxon>Dikarya</taxon>
        <taxon>Ascomycota</taxon>
        <taxon>Pezizomycotina</taxon>
        <taxon>Sordariomycetes</taxon>
        <taxon>Hypocreomycetidae</taxon>
        <taxon>Hypocreales</taxon>
        <taxon>Nectriaceae</taxon>
        <taxon>Dactylonectria</taxon>
    </lineage>
</organism>
<dbReference type="InterPro" id="IPR036864">
    <property type="entry name" value="Zn2-C6_fun-type_DNA-bd_sf"/>
</dbReference>
<comment type="caution">
    <text evidence="5">The sequence shown here is derived from an EMBL/GenBank/DDBJ whole genome shotgun (WGS) entry which is preliminary data.</text>
</comment>
<dbReference type="PROSITE" id="PS50048">
    <property type="entry name" value="ZN2_CY6_FUNGAL_2"/>
    <property type="match status" value="1"/>
</dbReference>
<feature type="region of interest" description="Disordered" evidence="3">
    <location>
        <begin position="1"/>
        <end position="32"/>
    </location>
</feature>
<dbReference type="PANTHER" id="PTHR47256">
    <property type="entry name" value="ZN(II)2CYS6 TRANSCRIPTION FACTOR (EUROFUNG)-RELATED"/>
    <property type="match status" value="1"/>
</dbReference>
<evidence type="ECO:0000256" key="1">
    <source>
        <dbReference type="ARBA" id="ARBA00022723"/>
    </source>
</evidence>
<dbReference type="GO" id="GO:0003677">
    <property type="term" value="F:DNA binding"/>
    <property type="evidence" value="ECO:0007669"/>
    <property type="project" value="InterPro"/>
</dbReference>